<dbReference type="EMBL" id="RIBY02001556">
    <property type="protein sequence ID" value="KAH9828476.1"/>
    <property type="molecule type" value="Genomic_DNA"/>
</dbReference>
<protein>
    <submittedName>
        <fullName evidence="1">Uncharacterized protein</fullName>
    </submittedName>
</protein>
<evidence type="ECO:0000313" key="1">
    <source>
        <dbReference type="EMBL" id="KAH9828476.1"/>
    </source>
</evidence>
<dbReference type="Proteomes" id="UP001138500">
    <property type="component" value="Unassembled WGS sequence"/>
</dbReference>
<comment type="caution">
    <text evidence="1">The sequence shown here is derived from an EMBL/GenBank/DDBJ whole genome shotgun (WGS) entry which is preliminary data.</text>
</comment>
<organism evidence="1 2">
    <name type="scientific">Teratosphaeria destructans</name>
    <dbReference type="NCBI Taxonomy" id="418781"/>
    <lineage>
        <taxon>Eukaryota</taxon>
        <taxon>Fungi</taxon>
        <taxon>Dikarya</taxon>
        <taxon>Ascomycota</taxon>
        <taxon>Pezizomycotina</taxon>
        <taxon>Dothideomycetes</taxon>
        <taxon>Dothideomycetidae</taxon>
        <taxon>Mycosphaerellales</taxon>
        <taxon>Teratosphaeriaceae</taxon>
        <taxon>Teratosphaeria</taxon>
    </lineage>
</organism>
<evidence type="ECO:0000313" key="2">
    <source>
        <dbReference type="Proteomes" id="UP001138500"/>
    </source>
</evidence>
<name>A0A9W7STT0_9PEZI</name>
<gene>
    <name evidence="1" type="ORF">Tdes44962_MAKER02394</name>
</gene>
<keyword evidence="2" id="KW-1185">Reference proteome</keyword>
<reference evidence="1 2" key="2">
    <citation type="journal article" date="2021" name="Curr. Genet.">
        <title>Genetic response to nitrogen starvation in the aggressive Eucalyptus foliar pathogen Teratosphaeria destructans.</title>
        <authorList>
            <person name="Havenga M."/>
            <person name="Wingfield B.D."/>
            <person name="Wingfield M.J."/>
            <person name="Dreyer L.L."/>
            <person name="Roets F."/>
            <person name="Aylward J."/>
        </authorList>
    </citation>
    <scope>NUCLEOTIDE SEQUENCE [LARGE SCALE GENOMIC DNA]</scope>
    <source>
        <strain evidence="1">CMW44962</strain>
    </source>
</reference>
<accession>A0A9W7STT0</accession>
<reference evidence="1 2" key="1">
    <citation type="journal article" date="2018" name="IMA Fungus">
        <title>IMA Genome-F 10: Nine draft genome sequences of Claviceps purpurea s.lat., including C. arundinis, C. humidiphila, and C. cf. spartinae, pseudomolecules for the pitch canker pathogen Fusarium circinatum, draft genome of Davidsoniella eucalypti, Grosmannia galeiformis, Quambalaria eucalypti, and Teratosphaeria destructans.</title>
        <authorList>
            <person name="Wingfield B.D."/>
            <person name="Liu M."/>
            <person name="Nguyen H.D."/>
            <person name="Lane F.A."/>
            <person name="Morgan S.W."/>
            <person name="De Vos L."/>
            <person name="Wilken P.M."/>
            <person name="Duong T.A."/>
            <person name="Aylward J."/>
            <person name="Coetzee M.P."/>
            <person name="Dadej K."/>
            <person name="De Beer Z.W."/>
            <person name="Findlay W."/>
            <person name="Havenga M."/>
            <person name="Kolarik M."/>
            <person name="Menzies J.G."/>
            <person name="Naidoo K."/>
            <person name="Pochopski O."/>
            <person name="Shoukouhi P."/>
            <person name="Santana Q.C."/>
            <person name="Seifert K.A."/>
            <person name="Soal N."/>
            <person name="Steenkamp E.T."/>
            <person name="Tatham C.T."/>
            <person name="van der Nest M.A."/>
            <person name="Wingfield M.J."/>
        </authorList>
    </citation>
    <scope>NUCLEOTIDE SEQUENCE [LARGE SCALE GENOMIC DNA]</scope>
    <source>
        <strain evidence="1">CMW44962</strain>
    </source>
</reference>
<proteinExistence type="predicted"/>
<dbReference type="AlphaFoldDB" id="A0A9W7STT0"/>
<sequence length="67" mass="7307">MATSRCRTGLMILFEKIGNAALAIDPTYKGSSQTVVQEAGSADTHDITTLQERNDTARREVESACYL</sequence>